<dbReference type="CDD" id="cd01837">
    <property type="entry name" value="SGNH_plant_lipase_like"/>
    <property type="match status" value="1"/>
</dbReference>
<dbReference type="GO" id="GO:0016042">
    <property type="term" value="P:lipid catabolic process"/>
    <property type="evidence" value="ECO:0007669"/>
    <property type="project" value="UniProtKB-KW"/>
</dbReference>
<dbReference type="EMBL" id="KK198761">
    <property type="protein sequence ID" value="KCW55612.1"/>
    <property type="molecule type" value="Genomic_DNA"/>
</dbReference>
<dbReference type="AlphaFoldDB" id="A0A059ANP1"/>
<feature type="non-terminal residue" evidence="5">
    <location>
        <position position="1"/>
    </location>
</feature>
<evidence type="ECO:0000256" key="1">
    <source>
        <dbReference type="ARBA" id="ARBA00008668"/>
    </source>
</evidence>
<dbReference type="InterPro" id="IPR051058">
    <property type="entry name" value="GDSL_Est/Lipase"/>
</dbReference>
<dbReference type="InterPro" id="IPR036514">
    <property type="entry name" value="SGNH_hydro_sf"/>
</dbReference>
<dbReference type="GO" id="GO:0016788">
    <property type="term" value="F:hydrolase activity, acting on ester bonds"/>
    <property type="evidence" value="ECO:0007669"/>
    <property type="project" value="InterPro"/>
</dbReference>
<proteinExistence type="inferred from homology"/>
<name>A0A059ANP1_EUCGR</name>
<reference evidence="5" key="1">
    <citation type="submission" date="2013-07" db="EMBL/GenBank/DDBJ databases">
        <title>The genome of Eucalyptus grandis.</title>
        <authorList>
            <person name="Schmutz J."/>
            <person name="Hayes R."/>
            <person name="Myburg A."/>
            <person name="Tuskan G."/>
            <person name="Grattapaglia D."/>
            <person name="Rokhsar D.S."/>
        </authorList>
    </citation>
    <scope>NUCLEOTIDE SEQUENCE</scope>
    <source>
        <tissue evidence="5">Leaf extractions</tissue>
    </source>
</reference>
<keyword evidence="2" id="KW-0378">Hydrolase</keyword>
<dbReference type="PANTHER" id="PTHR45648:SF17">
    <property type="entry name" value="GDSL ESTERASE_LIPASE"/>
    <property type="match status" value="1"/>
</dbReference>
<dbReference type="Gene3D" id="3.40.50.1110">
    <property type="entry name" value="SGNH hydrolase"/>
    <property type="match status" value="1"/>
</dbReference>
<dbReference type="Pfam" id="PF00657">
    <property type="entry name" value="Lipase_GDSL"/>
    <property type="match status" value="1"/>
</dbReference>
<keyword evidence="4" id="KW-0443">Lipid metabolism</keyword>
<evidence type="ECO:0000313" key="5">
    <source>
        <dbReference type="EMBL" id="KCW55612.1"/>
    </source>
</evidence>
<evidence type="ECO:0000256" key="3">
    <source>
        <dbReference type="ARBA" id="ARBA00022963"/>
    </source>
</evidence>
<dbReference type="InterPro" id="IPR001087">
    <property type="entry name" value="GDSL"/>
</dbReference>
<comment type="similarity">
    <text evidence="1">Belongs to the 'GDSL' lipolytic enzyme family.</text>
</comment>
<dbReference type="PANTHER" id="PTHR45648">
    <property type="entry name" value="GDSL LIPASE/ACYLHYDROLASE FAMILY PROTEIN (AFU_ORTHOLOGUE AFUA_4G14700)"/>
    <property type="match status" value="1"/>
</dbReference>
<dbReference type="eggNOG" id="KOG0017">
    <property type="taxonomic scope" value="Eukaryota"/>
</dbReference>
<evidence type="ECO:0008006" key="6">
    <source>
        <dbReference type="Google" id="ProtNLM"/>
    </source>
</evidence>
<dbReference type="Gramene" id="KCW55612">
    <property type="protein sequence ID" value="KCW55612"/>
    <property type="gene ID" value="EUGRSUZ_I01477"/>
</dbReference>
<evidence type="ECO:0000256" key="2">
    <source>
        <dbReference type="ARBA" id="ARBA00022801"/>
    </source>
</evidence>
<dbReference type="InParanoid" id="A0A059ANP1"/>
<dbReference type="SUPFAM" id="SSF52266">
    <property type="entry name" value="SGNH hydrolase"/>
    <property type="match status" value="1"/>
</dbReference>
<evidence type="ECO:0000256" key="4">
    <source>
        <dbReference type="ARBA" id="ARBA00023098"/>
    </source>
</evidence>
<dbReference type="OMA" id="AYEMTIN"/>
<accession>A0A059ANP1</accession>
<organism evidence="5">
    <name type="scientific">Eucalyptus grandis</name>
    <name type="common">Flooded gum</name>
    <dbReference type="NCBI Taxonomy" id="71139"/>
    <lineage>
        <taxon>Eukaryota</taxon>
        <taxon>Viridiplantae</taxon>
        <taxon>Streptophyta</taxon>
        <taxon>Embryophyta</taxon>
        <taxon>Tracheophyta</taxon>
        <taxon>Spermatophyta</taxon>
        <taxon>Magnoliopsida</taxon>
        <taxon>eudicotyledons</taxon>
        <taxon>Gunneridae</taxon>
        <taxon>Pentapetalae</taxon>
        <taxon>rosids</taxon>
        <taxon>malvids</taxon>
        <taxon>Myrtales</taxon>
        <taxon>Myrtaceae</taxon>
        <taxon>Myrtoideae</taxon>
        <taxon>Eucalypteae</taxon>
        <taxon>Eucalyptus</taxon>
    </lineage>
</organism>
<sequence>EEKPAVFVLGDSTADVGTNNFLPGSNARADFPHNGIDFPHSRATGRFSNGLNSANFLAKLLGHKRSPPPFLSLNSTKALKRHSLNGINFASGGSRILDMTGTRKVITLSEQIMQFSTVRDTLTAVMGATETEKFLVKSLLFISIGSNDILLYHHSNSTVPKQEFIATLGSAYESHLKTLWGLGARKFGIISVPPIGCCPSQRVLSGTGECLEVLNELAIAFHSNLGDMLKKLSSEYEGMKYSLGNAYNMAMDVIVNPLPYFKDVKSACCGSGTLNAEGICDPKARLRSKRNEYLFWDLYHATQAASKLAAVTLYTGGPRYVTPMNFSQLASAC</sequence>
<dbReference type="InterPro" id="IPR035669">
    <property type="entry name" value="SGNH_plant_lipase-like"/>
</dbReference>
<protein>
    <recommendedName>
        <fullName evidence="6">GDSL esterase/lipase</fullName>
    </recommendedName>
</protein>
<keyword evidence="3" id="KW-0442">Lipid degradation</keyword>
<dbReference type="STRING" id="71139.A0A059ANP1"/>
<gene>
    <name evidence="5" type="ORF">EUGRSUZ_I01477</name>
</gene>